<gene>
    <name evidence="1" type="ORF">BpHYR1_030682</name>
</gene>
<reference evidence="1 2" key="1">
    <citation type="journal article" date="2018" name="Sci. Rep.">
        <title>Genomic signatures of local adaptation to the degree of environmental predictability in rotifers.</title>
        <authorList>
            <person name="Franch-Gras L."/>
            <person name="Hahn C."/>
            <person name="Garcia-Roger E.M."/>
            <person name="Carmona M.J."/>
            <person name="Serra M."/>
            <person name="Gomez A."/>
        </authorList>
    </citation>
    <scope>NUCLEOTIDE SEQUENCE [LARGE SCALE GENOMIC DNA]</scope>
    <source>
        <strain evidence="1">HYR1</strain>
    </source>
</reference>
<evidence type="ECO:0000313" key="2">
    <source>
        <dbReference type="Proteomes" id="UP000276133"/>
    </source>
</evidence>
<protein>
    <submittedName>
        <fullName evidence="1">Uncharacterized protein</fullName>
    </submittedName>
</protein>
<name>A0A3M7R7C9_BRAPC</name>
<dbReference type="EMBL" id="REGN01004030">
    <property type="protein sequence ID" value="RNA19523.1"/>
    <property type="molecule type" value="Genomic_DNA"/>
</dbReference>
<comment type="caution">
    <text evidence="1">The sequence shown here is derived from an EMBL/GenBank/DDBJ whole genome shotgun (WGS) entry which is preliminary data.</text>
</comment>
<sequence length="69" mass="8074">MSRNTKTIMTIVIQISTLTIVYDKFLIKYCFRLTSSFHFLKENLLQPINHCIIEIGNKQKAKCDHSLQT</sequence>
<proteinExistence type="predicted"/>
<keyword evidence="2" id="KW-1185">Reference proteome</keyword>
<evidence type="ECO:0000313" key="1">
    <source>
        <dbReference type="EMBL" id="RNA19523.1"/>
    </source>
</evidence>
<organism evidence="1 2">
    <name type="scientific">Brachionus plicatilis</name>
    <name type="common">Marine rotifer</name>
    <name type="synonym">Brachionus muelleri</name>
    <dbReference type="NCBI Taxonomy" id="10195"/>
    <lineage>
        <taxon>Eukaryota</taxon>
        <taxon>Metazoa</taxon>
        <taxon>Spiralia</taxon>
        <taxon>Gnathifera</taxon>
        <taxon>Rotifera</taxon>
        <taxon>Eurotatoria</taxon>
        <taxon>Monogononta</taxon>
        <taxon>Pseudotrocha</taxon>
        <taxon>Ploima</taxon>
        <taxon>Brachionidae</taxon>
        <taxon>Brachionus</taxon>
    </lineage>
</organism>
<dbReference type="Proteomes" id="UP000276133">
    <property type="component" value="Unassembled WGS sequence"/>
</dbReference>
<accession>A0A3M7R7C9</accession>
<dbReference type="AlphaFoldDB" id="A0A3M7R7C9"/>